<organism evidence="1 2">
    <name type="scientific">Methanothermococcus okinawensis (strain DSM 14208 / JCM 11175 / IH1)</name>
    <dbReference type="NCBI Taxonomy" id="647113"/>
    <lineage>
        <taxon>Archaea</taxon>
        <taxon>Methanobacteriati</taxon>
        <taxon>Methanobacteriota</taxon>
        <taxon>Methanomada group</taxon>
        <taxon>Methanococci</taxon>
        <taxon>Methanococcales</taxon>
        <taxon>Methanococcaceae</taxon>
        <taxon>Methanothermococcus</taxon>
    </lineage>
</organism>
<dbReference type="AlphaFoldDB" id="F8ALM1"/>
<dbReference type="Proteomes" id="UP000009296">
    <property type="component" value="Chromosome"/>
</dbReference>
<dbReference type="GeneID" id="10772725"/>
<dbReference type="HOGENOM" id="CLU_147797_0_0_2"/>
<evidence type="ECO:0000313" key="2">
    <source>
        <dbReference type="Proteomes" id="UP000009296"/>
    </source>
</evidence>
<dbReference type="Pfam" id="PF09884">
    <property type="entry name" value="DUF2111"/>
    <property type="match status" value="1"/>
</dbReference>
<protein>
    <submittedName>
        <fullName evidence="1">Uncharacterized conserved protein UCP006557, signal transduction</fullName>
    </submittedName>
</protein>
<dbReference type="OrthoDB" id="3369at2157"/>
<name>F8ALM1_METOI</name>
<dbReference type="PIRSF" id="PIRSF006557">
    <property type="entry name" value="UCP006557_sign"/>
    <property type="match status" value="1"/>
</dbReference>
<dbReference type="EMBL" id="CP002792">
    <property type="protein sequence ID" value="AEH06569.1"/>
    <property type="molecule type" value="Genomic_DNA"/>
</dbReference>
<dbReference type="KEGG" id="mok:Metok_0589"/>
<dbReference type="STRING" id="647113.Metok_0589"/>
<sequence length="130" mass="14284">MLKESLKKGEAKEILPIAYAVHLLVNKVPVTMRSKEKPGVRIEKGEIVDDNYEGYVMKLAIKLGKTLRVSATMGPYTGLPVIVVPIKDGDEVLGAIGVVDVTAGIFEDVLALSRRPELYKFLPDDAYPKM</sequence>
<dbReference type="eggNOG" id="arCOG04902">
    <property type="taxonomic scope" value="Archaea"/>
</dbReference>
<proteinExistence type="predicted"/>
<accession>F8ALM1</accession>
<reference evidence="1" key="1">
    <citation type="submission" date="2011-05" db="EMBL/GenBank/DDBJ databases">
        <title>Complete sequence of chromosome of Methanothermococcus okinawensis IH1.</title>
        <authorList>
            <consortium name="US DOE Joint Genome Institute"/>
            <person name="Lucas S."/>
            <person name="Han J."/>
            <person name="Lapidus A."/>
            <person name="Cheng J.-F."/>
            <person name="Goodwin L."/>
            <person name="Pitluck S."/>
            <person name="Peters L."/>
            <person name="Mikhailova N."/>
            <person name="Held B."/>
            <person name="Han C."/>
            <person name="Tapia R."/>
            <person name="Land M."/>
            <person name="Hauser L."/>
            <person name="Kyrpides N."/>
            <person name="Ivanova N."/>
            <person name="Pagani I."/>
            <person name="Sieprawska-Lupa M."/>
            <person name="Takai K."/>
            <person name="Miyazaki J."/>
            <person name="Whitman W."/>
            <person name="Woyke T."/>
        </authorList>
    </citation>
    <scope>NUCLEOTIDE SEQUENCE</scope>
    <source>
        <strain evidence="1">IH1</strain>
    </source>
</reference>
<dbReference type="RefSeq" id="WP_013866755.1">
    <property type="nucleotide sequence ID" value="NC_015636.1"/>
</dbReference>
<evidence type="ECO:0000313" key="1">
    <source>
        <dbReference type="EMBL" id="AEH06569.1"/>
    </source>
</evidence>
<dbReference type="InterPro" id="IPR012029">
    <property type="entry name" value="UCP006557"/>
</dbReference>
<gene>
    <name evidence="1" type="ordered locus">Metok_0589</name>
</gene>
<keyword evidence="2" id="KW-1185">Reference proteome</keyword>